<evidence type="ECO:0000256" key="1">
    <source>
        <dbReference type="SAM" id="Phobius"/>
    </source>
</evidence>
<proteinExistence type="predicted"/>
<accession>A0A381QA87</accession>
<dbReference type="Pfam" id="PF11239">
    <property type="entry name" value="DUF3040"/>
    <property type="match status" value="1"/>
</dbReference>
<name>A0A381QA87_9ZZZZ</name>
<feature type="transmembrane region" description="Helical" evidence="1">
    <location>
        <begin position="79"/>
        <end position="98"/>
    </location>
</feature>
<keyword evidence="1" id="KW-0472">Membrane</keyword>
<feature type="transmembrane region" description="Helical" evidence="1">
    <location>
        <begin position="55"/>
        <end position="73"/>
    </location>
</feature>
<dbReference type="InterPro" id="IPR021401">
    <property type="entry name" value="DUF3040"/>
</dbReference>
<dbReference type="EMBL" id="UINC01001261">
    <property type="protein sequence ID" value="SUZ75898.1"/>
    <property type="molecule type" value="Genomic_DNA"/>
</dbReference>
<gene>
    <name evidence="2" type="ORF">METZ01_LOCUS28752</name>
</gene>
<keyword evidence="1" id="KW-1133">Transmembrane helix</keyword>
<organism evidence="2">
    <name type="scientific">marine metagenome</name>
    <dbReference type="NCBI Taxonomy" id="408172"/>
    <lineage>
        <taxon>unclassified sequences</taxon>
        <taxon>metagenomes</taxon>
        <taxon>ecological metagenomes</taxon>
    </lineage>
</organism>
<protein>
    <recommendedName>
        <fullName evidence="3">DUF3040 domain-containing protein</fullName>
    </recommendedName>
</protein>
<reference evidence="2" key="1">
    <citation type="submission" date="2018-05" db="EMBL/GenBank/DDBJ databases">
        <authorList>
            <person name="Lanie J.A."/>
            <person name="Ng W.-L."/>
            <person name="Kazmierczak K.M."/>
            <person name="Andrzejewski T.M."/>
            <person name="Davidsen T.M."/>
            <person name="Wayne K.J."/>
            <person name="Tettelin H."/>
            <person name="Glass J.I."/>
            <person name="Rusch D."/>
            <person name="Podicherti R."/>
            <person name="Tsui H.-C.T."/>
            <person name="Winkler M.E."/>
        </authorList>
    </citation>
    <scope>NUCLEOTIDE SEQUENCE</scope>
</reference>
<evidence type="ECO:0000313" key="2">
    <source>
        <dbReference type="EMBL" id="SUZ75898.1"/>
    </source>
</evidence>
<feature type="non-terminal residue" evidence="2">
    <location>
        <position position="1"/>
    </location>
</feature>
<evidence type="ECO:0008006" key="3">
    <source>
        <dbReference type="Google" id="ProtNLM"/>
    </source>
</evidence>
<sequence>VVLDWKNQRTEDLVPLSDDEQQILHQIEKEFYDSDPEFAREVGETTLYRHALRNIKWAVIVGVIGLVGVVAALQVHFGLAFVAFLAMFMCAVVIERNLRKMGKAGFQKVTGQVRSGQIRANMGGLSERMRNRMRRDDL</sequence>
<keyword evidence="1" id="KW-0812">Transmembrane</keyword>
<dbReference type="AlphaFoldDB" id="A0A381QA87"/>